<organism evidence="3 4">
    <name type="scientific">Kitasatospora xanthocidica</name>
    <dbReference type="NCBI Taxonomy" id="83382"/>
    <lineage>
        <taxon>Bacteria</taxon>
        <taxon>Bacillati</taxon>
        <taxon>Actinomycetota</taxon>
        <taxon>Actinomycetes</taxon>
        <taxon>Kitasatosporales</taxon>
        <taxon>Streptomycetaceae</taxon>
        <taxon>Kitasatospora</taxon>
    </lineage>
</organism>
<feature type="compositionally biased region" description="Low complexity" evidence="1">
    <location>
        <begin position="278"/>
        <end position="306"/>
    </location>
</feature>
<feature type="compositionally biased region" description="Pro residues" evidence="1">
    <location>
        <begin position="262"/>
        <end position="277"/>
    </location>
</feature>
<proteinExistence type="predicted"/>
<evidence type="ECO:0000259" key="2">
    <source>
        <dbReference type="Pfam" id="PF20568"/>
    </source>
</evidence>
<dbReference type="EMBL" id="QVIG01000003">
    <property type="protein sequence ID" value="RGD55676.1"/>
    <property type="molecule type" value="Genomic_DNA"/>
</dbReference>
<accession>A0A372ZIL4</accession>
<gene>
    <name evidence="3" type="ORF">DR950_40795</name>
</gene>
<evidence type="ECO:0000313" key="4">
    <source>
        <dbReference type="Proteomes" id="UP000263377"/>
    </source>
</evidence>
<dbReference type="Proteomes" id="UP000263377">
    <property type="component" value="Unassembled WGS sequence"/>
</dbReference>
<reference evidence="3 4" key="1">
    <citation type="submission" date="2018-08" db="EMBL/GenBank/DDBJ databases">
        <title>Diversity &amp; Physiological Properties of Lignin-Decomposing Actinobacteria from Soil.</title>
        <authorList>
            <person name="Roh S.G."/>
            <person name="Kim S.B."/>
        </authorList>
    </citation>
    <scope>NUCLEOTIDE SEQUENCE [LARGE SCALE GENOMIC DNA]</scope>
    <source>
        <strain evidence="3 4">MMS17-GH009</strain>
    </source>
</reference>
<feature type="compositionally biased region" description="Low complexity" evidence="1">
    <location>
        <begin position="50"/>
        <end position="60"/>
    </location>
</feature>
<dbReference type="InterPro" id="IPR046704">
    <property type="entry name" value="DUF6777"/>
</dbReference>
<sequence>MAVAVVATVLIVDNQGGNHPTVPTANEVALQAPADPGPDPFTPSVETQGVSAPAPASAVPTPVPTPAPTVTPTAQHPGGASSRSGSPTALHSVEGSSAGLYAGSMGKPSCDTERLVGMLSTGDTGRAWASAAGIAQADVPGYLRSLTSAYLRVDTRVTNHTYKSGAVVEYQSALQAGTAVLVDAQGVPRVRCSCGNPLKPPALVSNARYTGKAWAGFQPSTLIIVVPAARPVTEIILVNVETGGWFSRMTGRVEVVDRPAEPPKGPLVPGIPPPGPWTPSTSSATSSTSPGTTSPGTTSPGATSPGTTPPGTPSPGTPTSSGATPSGSTGAGVTSSGPTTPGTTSPTSSGQPPGTATTTSTPPPSTVTTGTPTQTQTQTPTPVTRTPSPATTTTTAATTAIGTTTATTTTAQAPTATCASTAPSTLPPCPTASTATPS</sequence>
<feature type="compositionally biased region" description="Pro residues" evidence="1">
    <location>
        <begin position="307"/>
        <end position="316"/>
    </location>
</feature>
<evidence type="ECO:0000313" key="3">
    <source>
        <dbReference type="EMBL" id="RGD55676.1"/>
    </source>
</evidence>
<dbReference type="AlphaFoldDB" id="A0A372ZIL4"/>
<feature type="region of interest" description="Disordered" evidence="1">
    <location>
        <begin position="257"/>
        <end position="438"/>
    </location>
</feature>
<feature type="region of interest" description="Disordered" evidence="1">
    <location>
        <begin position="30"/>
        <end position="93"/>
    </location>
</feature>
<name>A0A372ZIL4_9ACTN</name>
<keyword evidence="4" id="KW-1185">Reference proteome</keyword>
<protein>
    <recommendedName>
        <fullName evidence="2">DUF6777 domain-containing protein</fullName>
    </recommendedName>
</protein>
<feature type="compositionally biased region" description="Low complexity" evidence="1">
    <location>
        <begin position="317"/>
        <end position="424"/>
    </location>
</feature>
<comment type="caution">
    <text evidence="3">The sequence shown here is derived from an EMBL/GenBank/DDBJ whole genome shotgun (WGS) entry which is preliminary data.</text>
</comment>
<feature type="domain" description="DUF6777" evidence="2">
    <location>
        <begin position="92"/>
        <end position="251"/>
    </location>
</feature>
<evidence type="ECO:0000256" key="1">
    <source>
        <dbReference type="SAM" id="MobiDB-lite"/>
    </source>
</evidence>
<dbReference type="Pfam" id="PF20568">
    <property type="entry name" value="DUF6777"/>
    <property type="match status" value="1"/>
</dbReference>